<name>A0A1I7Y0B2_9BILA</name>
<keyword evidence="2" id="KW-1185">Reference proteome</keyword>
<dbReference type="WBParaSite" id="L893_g11293.t1">
    <property type="protein sequence ID" value="L893_g11293.t1"/>
    <property type="gene ID" value="L893_g11293"/>
</dbReference>
<feature type="region of interest" description="Disordered" evidence="1">
    <location>
        <begin position="25"/>
        <end position="70"/>
    </location>
</feature>
<sequence length="103" mass="11125">MSTERENAILREGDALINVVGSAPYSSTRLMPARSPFSAPPPGSGGERVAAAEGERPRDRSGRRAEKKRAAGEPVFVVVAVVRGTVAADDSDQTKTIRRHRRR</sequence>
<organism evidence="2 3">
    <name type="scientific">Steinernema glaseri</name>
    <dbReference type="NCBI Taxonomy" id="37863"/>
    <lineage>
        <taxon>Eukaryota</taxon>
        <taxon>Metazoa</taxon>
        <taxon>Ecdysozoa</taxon>
        <taxon>Nematoda</taxon>
        <taxon>Chromadorea</taxon>
        <taxon>Rhabditida</taxon>
        <taxon>Tylenchina</taxon>
        <taxon>Panagrolaimomorpha</taxon>
        <taxon>Strongyloidoidea</taxon>
        <taxon>Steinernematidae</taxon>
        <taxon>Steinernema</taxon>
    </lineage>
</organism>
<protein>
    <submittedName>
        <fullName evidence="3">Uncharacterized protein</fullName>
    </submittedName>
</protein>
<evidence type="ECO:0000313" key="2">
    <source>
        <dbReference type="Proteomes" id="UP000095287"/>
    </source>
</evidence>
<dbReference type="AlphaFoldDB" id="A0A1I7Y0B2"/>
<evidence type="ECO:0000313" key="3">
    <source>
        <dbReference type="WBParaSite" id="L893_g11293.t1"/>
    </source>
</evidence>
<proteinExistence type="predicted"/>
<dbReference type="Proteomes" id="UP000095287">
    <property type="component" value="Unplaced"/>
</dbReference>
<reference evidence="3" key="1">
    <citation type="submission" date="2016-11" db="UniProtKB">
        <authorList>
            <consortium name="WormBaseParasite"/>
        </authorList>
    </citation>
    <scope>IDENTIFICATION</scope>
</reference>
<feature type="compositionally biased region" description="Basic and acidic residues" evidence="1">
    <location>
        <begin position="53"/>
        <end position="70"/>
    </location>
</feature>
<evidence type="ECO:0000256" key="1">
    <source>
        <dbReference type="SAM" id="MobiDB-lite"/>
    </source>
</evidence>
<accession>A0A1I7Y0B2</accession>